<accession>A0A1I5XGM5</accession>
<proteinExistence type="predicted"/>
<sequence>MILFGSAYTAVYILLDQSMVVFANAYSFLNGASTRRLLLSGAAINMDTVIMEIIQKICYRGHFLDG</sequence>
<dbReference type="STRING" id="1465490.SAMN05444277_108168"/>
<name>A0A1I5XGM5_9BACT</name>
<evidence type="ECO:0000313" key="1">
    <source>
        <dbReference type="EMBL" id="SFQ30976.1"/>
    </source>
</evidence>
<reference evidence="1 2" key="1">
    <citation type="submission" date="2016-10" db="EMBL/GenBank/DDBJ databases">
        <authorList>
            <person name="de Groot N.N."/>
        </authorList>
    </citation>
    <scope>NUCLEOTIDE SEQUENCE [LARGE SCALE GENOMIC DNA]</scope>
    <source>
        <strain evidence="1 2">DSM 28286</strain>
    </source>
</reference>
<gene>
    <name evidence="1" type="ORF">SAMN05444277_108168</name>
</gene>
<protein>
    <submittedName>
        <fullName evidence="1">Uncharacterized protein</fullName>
    </submittedName>
</protein>
<keyword evidence="2" id="KW-1185">Reference proteome</keyword>
<dbReference type="Proteomes" id="UP000199031">
    <property type="component" value="Unassembled WGS sequence"/>
</dbReference>
<dbReference type="AlphaFoldDB" id="A0A1I5XGM5"/>
<organism evidence="1 2">
    <name type="scientific">Parafilimonas terrae</name>
    <dbReference type="NCBI Taxonomy" id="1465490"/>
    <lineage>
        <taxon>Bacteria</taxon>
        <taxon>Pseudomonadati</taxon>
        <taxon>Bacteroidota</taxon>
        <taxon>Chitinophagia</taxon>
        <taxon>Chitinophagales</taxon>
        <taxon>Chitinophagaceae</taxon>
        <taxon>Parafilimonas</taxon>
    </lineage>
</organism>
<dbReference type="EMBL" id="FOXQ01000008">
    <property type="protein sequence ID" value="SFQ30976.1"/>
    <property type="molecule type" value="Genomic_DNA"/>
</dbReference>
<evidence type="ECO:0000313" key="2">
    <source>
        <dbReference type="Proteomes" id="UP000199031"/>
    </source>
</evidence>